<keyword evidence="2" id="KW-0808">Transferase</keyword>
<dbReference type="RefSeq" id="WP_037547509.1">
    <property type="nucleotide sequence ID" value="NZ_JNUP01000063.1"/>
</dbReference>
<dbReference type="eggNOG" id="COG1070">
    <property type="taxonomic scope" value="Bacteria"/>
</dbReference>
<protein>
    <recommendedName>
        <fullName evidence="7">Xylulose kinase</fullName>
    </recommendedName>
</protein>
<feature type="compositionally biased region" description="Gly residues" evidence="4">
    <location>
        <begin position="132"/>
        <end position="150"/>
    </location>
</feature>
<evidence type="ECO:0000256" key="4">
    <source>
        <dbReference type="SAM" id="MobiDB-lite"/>
    </source>
</evidence>
<keyword evidence="3" id="KW-0418">Kinase</keyword>
<dbReference type="SUPFAM" id="SSF53067">
    <property type="entry name" value="Actin-like ATPase domain"/>
    <property type="match status" value="2"/>
</dbReference>
<organism evidence="5 6">
    <name type="scientific">Spirochaeta lutea</name>
    <dbReference type="NCBI Taxonomy" id="1480694"/>
    <lineage>
        <taxon>Bacteria</taxon>
        <taxon>Pseudomonadati</taxon>
        <taxon>Spirochaetota</taxon>
        <taxon>Spirochaetia</taxon>
        <taxon>Spirochaetales</taxon>
        <taxon>Spirochaetaceae</taxon>
        <taxon>Spirochaeta</taxon>
    </lineage>
</organism>
<accession>A0A098R005</accession>
<dbReference type="InterPro" id="IPR043129">
    <property type="entry name" value="ATPase_NBD"/>
</dbReference>
<evidence type="ECO:0008006" key="7">
    <source>
        <dbReference type="Google" id="ProtNLM"/>
    </source>
</evidence>
<feature type="region of interest" description="Disordered" evidence="4">
    <location>
        <begin position="132"/>
        <end position="164"/>
    </location>
</feature>
<evidence type="ECO:0000256" key="2">
    <source>
        <dbReference type="ARBA" id="ARBA00022679"/>
    </source>
</evidence>
<dbReference type="GO" id="GO:0004856">
    <property type="term" value="F:D-xylulokinase activity"/>
    <property type="evidence" value="ECO:0007669"/>
    <property type="project" value="TreeGrafter"/>
</dbReference>
<evidence type="ECO:0000256" key="1">
    <source>
        <dbReference type="ARBA" id="ARBA00009156"/>
    </source>
</evidence>
<dbReference type="EMBL" id="JNUP01000063">
    <property type="protein sequence ID" value="KGE72062.1"/>
    <property type="molecule type" value="Genomic_DNA"/>
</dbReference>
<comment type="similarity">
    <text evidence="1">Belongs to the FGGY kinase family.</text>
</comment>
<dbReference type="GO" id="GO:0005997">
    <property type="term" value="P:xylulose metabolic process"/>
    <property type="evidence" value="ECO:0007669"/>
    <property type="project" value="TreeGrafter"/>
</dbReference>
<dbReference type="PANTHER" id="PTHR10196">
    <property type="entry name" value="SUGAR KINASE"/>
    <property type="match status" value="1"/>
</dbReference>
<reference evidence="5 6" key="1">
    <citation type="submission" date="2014-05" db="EMBL/GenBank/DDBJ databases">
        <title>De novo Genome Sequence of Spirocheata sp.</title>
        <authorList>
            <person name="Shivani Y."/>
            <person name="Subhash Y."/>
            <person name="Tushar L."/>
            <person name="Sasikala C."/>
            <person name="Ramana C.V."/>
        </authorList>
    </citation>
    <scope>NUCLEOTIDE SEQUENCE [LARGE SCALE GENOMIC DNA]</scope>
    <source>
        <strain evidence="5 6">JC230</strain>
    </source>
</reference>
<dbReference type="GO" id="GO:0005829">
    <property type="term" value="C:cytosol"/>
    <property type="evidence" value="ECO:0007669"/>
    <property type="project" value="TreeGrafter"/>
</dbReference>
<gene>
    <name evidence="5" type="ORF">DC28_08120</name>
</gene>
<evidence type="ECO:0000313" key="5">
    <source>
        <dbReference type="EMBL" id="KGE72062.1"/>
    </source>
</evidence>
<evidence type="ECO:0000256" key="3">
    <source>
        <dbReference type="ARBA" id="ARBA00022777"/>
    </source>
</evidence>
<name>A0A098R005_9SPIO</name>
<dbReference type="Gene3D" id="3.30.420.40">
    <property type="match status" value="2"/>
</dbReference>
<dbReference type="STRING" id="1480694.DC28_08120"/>
<comment type="caution">
    <text evidence="5">The sequence shown here is derived from an EMBL/GenBank/DDBJ whole genome shotgun (WGS) entry which is preliminary data.</text>
</comment>
<sequence length="575" mass="59945">MTNRNPSAGDTLVLGLDISTQSITGTLLSVNPRSYRVLADHSLAYARDERTKHLGIDPHSLIIPGQEPGQAEQPAVLFLAALDALLEDLKGQGAALSEVAAIQISAQQHGHAYLNDRAPALFAALNSTVSGGAGSGKSAGPGDGSAGPGGEQQNPSDPDLKTRLEPAFSYPGCPIWMTSNTSREADDLRRRSGGKDAVIALSGSDSPLRFTGAVIRRIALTDPGVYGATASIRLLNSLMAGVLSGNPDVPADWGNASGMTLMDYKNRTWSSELLEAAAGDLPGGARGLEDRLGGLAHPLTWAGRVASYFTQRYGFSPDCLVGVGSGDNPQSKVGTWGDLLSLGTSFVYMIHQDEPQTDPRGFANSMYDGLGQPFVFACRTNGALVWDQVRRSCGIEPQDFAAADQALAASAPGEDPLLFQPLEESFPPSPVTGRIQGDLVRDYPGVVDSSLGLLWYYSRHLSAATGPLAITGGPSASPEICRRVASLWQRPVVRVAGSGASLGAALAAYAGLILNPEGRGDFNAGSSVEAAAVLAPLVSRGGAEIPPDPVLVAAYHHGSDAYIPALIRRFEALGS</sequence>
<dbReference type="OrthoDB" id="369111at2"/>
<dbReference type="AlphaFoldDB" id="A0A098R005"/>
<dbReference type="PANTHER" id="PTHR10196:SF57">
    <property type="entry name" value="XYLULOSE KINASE"/>
    <property type="match status" value="1"/>
</dbReference>
<keyword evidence="6" id="KW-1185">Reference proteome</keyword>
<evidence type="ECO:0000313" key="6">
    <source>
        <dbReference type="Proteomes" id="UP000029692"/>
    </source>
</evidence>
<dbReference type="Proteomes" id="UP000029692">
    <property type="component" value="Unassembled WGS sequence"/>
</dbReference>
<proteinExistence type="inferred from homology"/>